<name>A0A934R2I6_9BACT</name>
<feature type="chain" id="PRO_5037066620" description="Fibronectin type-III domain-containing protein" evidence="6">
    <location>
        <begin position="21"/>
        <end position="820"/>
    </location>
</feature>
<evidence type="ECO:0008006" key="9">
    <source>
        <dbReference type="Google" id="ProtNLM"/>
    </source>
</evidence>
<evidence type="ECO:0000256" key="4">
    <source>
        <dbReference type="ARBA" id="ARBA00022837"/>
    </source>
</evidence>
<dbReference type="GO" id="GO:0005509">
    <property type="term" value="F:calcium ion binding"/>
    <property type="evidence" value="ECO:0007669"/>
    <property type="project" value="InterPro"/>
</dbReference>
<feature type="compositionally biased region" description="Acidic residues" evidence="5">
    <location>
        <begin position="414"/>
        <end position="426"/>
    </location>
</feature>
<dbReference type="RefSeq" id="WP_200350582.1">
    <property type="nucleotide sequence ID" value="NZ_BAABHZ010000008.1"/>
</dbReference>
<dbReference type="Pfam" id="PF18884">
    <property type="entry name" value="TSP3_bac"/>
    <property type="match status" value="3"/>
</dbReference>
<comment type="caution">
    <text evidence="7">The sequence shown here is derived from an EMBL/GenBank/DDBJ whole genome shotgun (WGS) entry which is preliminary data.</text>
</comment>
<dbReference type="InterPro" id="IPR028974">
    <property type="entry name" value="TSP_type-3_rpt"/>
</dbReference>
<dbReference type="Gene3D" id="4.10.1080.10">
    <property type="entry name" value="TSP type-3 repeat"/>
    <property type="match status" value="1"/>
</dbReference>
<gene>
    <name evidence="7" type="ORF">JIN84_08345</name>
</gene>
<dbReference type="EMBL" id="JAENIK010000009">
    <property type="protein sequence ID" value="MBK1815622.1"/>
    <property type="molecule type" value="Genomic_DNA"/>
</dbReference>
<dbReference type="InterPro" id="IPR059100">
    <property type="entry name" value="TSP3_bac"/>
</dbReference>
<dbReference type="AlphaFoldDB" id="A0A934R2I6"/>
<evidence type="ECO:0000313" key="7">
    <source>
        <dbReference type="EMBL" id="MBK1815622.1"/>
    </source>
</evidence>
<dbReference type="Proteomes" id="UP000600139">
    <property type="component" value="Unassembled WGS sequence"/>
</dbReference>
<evidence type="ECO:0000256" key="1">
    <source>
        <dbReference type="ARBA" id="ARBA00004613"/>
    </source>
</evidence>
<sequence>MTRHLLVPLLAASLSSTASAQTLIWADNFDTGQGQLALDSAPLAGRRSGIEAENIMVRSAQVQQVSIGNSLYMWGSGGRVRFQRDTSTWCDFAALPSAPTILAAGGLTVEFDINTRFGTLEGAFVGFAVGFAGPGEPGVRITDSGTDHAVRFGKEGIHTRYKNGVVTGDPVTATATGHVKIEYLFNSFADGSPVTVKTTLAGNVVGYDTFTWNGNAGKLHMELENRGGSDQYLDNIRISTAVLYDVSLTTSGYDFNTSSAAGTPIGDLTAKTPLNESGDEPMTYALVSGDGSTDNDKFSINSFDQLVSGSYNFKLGAAGKTYSVRVRGTGATTGSFSEKIFLIKPVKDDDADMLPDDWELGFPGHTSLADLTGLVFGEGPGAGTGDYDGDGFSDADEYFYWVMEPGLSPYSLDSDGDGLPDSEETAPPEGRVVTNPRLADSDADGIPDKDEYTVGTNPNVADTDEDGSRDGFEVSHGSDPLSYVSRPALPAGFALVPVTDDASTGISSTKTYTHRVSGGGAATINGVAFDTLTAGAAPADFTWTSAAKNQFTATQLGGWVAATGGVTGTGLQQLLGTFTYGSPLQTYQLGNLTPGQTYDVRIYIRAYSQDSLRPINFTYTNGSEVGIPFGALLPDRPKIMLSTDINSTDPNNDSAYYVSYRYVARETTLRIEAAGSTADSFHFYGLTNEVVVTNAGPYASYSSVIPNEADRDKSDDPDGDGFTNLQEYLLGGSPVAGTPSLATFEKTSGGLIVRWLERAGGVYVLQEGSTLADPWGVSAVVPTVSADQTGKYSDDYTRKEALIPLDAVRKFVRVKASTAE</sequence>
<evidence type="ECO:0000313" key="8">
    <source>
        <dbReference type="Proteomes" id="UP000600139"/>
    </source>
</evidence>
<evidence type="ECO:0000256" key="3">
    <source>
        <dbReference type="ARBA" id="ARBA00022729"/>
    </source>
</evidence>
<accession>A0A934R2I6</accession>
<proteinExistence type="predicted"/>
<reference evidence="7" key="1">
    <citation type="submission" date="2021-01" db="EMBL/GenBank/DDBJ databases">
        <title>Modified the classification status of verrucomicrobia.</title>
        <authorList>
            <person name="Feng X."/>
        </authorList>
    </citation>
    <scope>NUCLEOTIDE SEQUENCE</scope>
    <source>
        <strain evidence="7">JCM 18052</strain>
    </source>
</reference>
<feature type="region of interest" description="Disordered" evidence="5">
    <location>
        <begin position="411"/>
        <end position="478"/>
    </location>
</feature>
<keyword evidence="8" id="KW-1185">Reference proteome</keyword>
<protein>
    <recommendedName>
        <fullName evidence="9">Fibronectin type-III domain-containing protein</fullName>
    </recommendedName>
</protein>
<keyword evidence="2" id="KW-0964">Secreted</keyword>
<keyword evidence="4" id="KW-0106">Calcium</keyword>
<keyword evidence="3 6" id="KW-0732">Signal</keyword>
<evidence type="ECO:0000256" key="5">
    <source>
        <dbReference type="SAM" id="MobiDB-lite"/>
    </source>
</evidence>
<comment type="subcellular location">
    <subcellularLocation>
        <location evidence="1">Secreted</location>
    </subcellularLocation>
</comment>
<evidence type="ECO:0000256" key="6">
    <source>
        <dbReference type="SAM" id="SignalP"/>
    </source>
</evidence>
<evidence type="ECO:0000256" key="2">
    <source>
        <dbReference type="ARBA" id="ARBA00022525"/>
    </source>
</evidence>
<organism evidence="7 8">
    <name type="scientific">Luteolibacter yonseiensis</name>
    <dbReference type="NCBI Taxonomy" id="1144680"/>
    <lineage>
        <taxon>Bacteria</taxon>
        <taxon>Pseudomonadati</taxon>
        <taxon>Verrucomicrobiota</taxon>
        <taxon>Verrucomicrobiia</taxon>
        <taxon>Verrucomicrobiales</taxon>
        <taxon>Verrucomicrobiaceae</taxon>
        <taxon>Luteolibacter</taxon>
    </lineage>
</organism>
<feature type="signal peptide" evidence="6">
    <location>
        <begin position="1"/>
        <end position="20"/>
    </location>
</feature>